<keyword evidence="6" id="KW-0411">Iron-sulfur</keyword>
<evidence type="ECO:0000256" key="1">
    <source>
        <dbReference type="ARBA" id="ARBA00001962"/>
    </source>
</evidence>
<dbReference type="InterPro" id="IPR036922">
    <property type="entry name" value="Rieske_2Fe-2S_sf"/>
</dbReference>
<evidence type="ECO:0000259" key="7">
    <source>
        <dbReference type="PROSITE" id="PS51296"/>
    </source>
</evidence>
<dbReference type="Gene3D" id="2.102.10.10">
    <property type="entry name" value="Rieske [2Fe-2S] iron-sulphur domain"/>
    <property type="match status" value="1"/>
</dbReference>
<dbReference type="GO" id="GO:0051213">
    <property type="term" value="F:dioxygenase activity"/>
    <property type="evidence" value="ECO:0007669"/>
    <property type="project" value="UniProtKB-KW"/>
</dbReference>
<evidence type="ECO:0000256" key="5">
    <source>
        <dbReference type="ARBA" id="ARBA00023004"/>
    </source>
</evidence>
<comment type="caution">
    <text evidence="8">The sequence shown here is derived from an EMBL/GenBank/DDBJ whole genome shotgun (WGS) entry which is preliminary data.</text>
</comment>
<dbReference type="SUPFAM" id="SSF50022">
    <property type="entry name" value="ISP domain"/>
    <property type="match status" value="1"/>
</dbReference>
<protein>
    <submittedName>
        <fullName evidence="8">Aromatic ring-hydroxylating dioxygenase subunit alpha</fullName>
    </submittedName>
</protein>
<name>A0ABT2NS60_9RHOB</name>
<keyword evidence="8" id="KW-0223">Dioxygenase</keyword>
<reference evidence="9" key="1">
    <citation type="submission" date="2023-07" db="EMBL/GenBank/DDBJ databases">
        <title>Defluviimonas sediminis sp. nov., isolated from mangrove sediment.</title>
        <authorList>
            <person name="Liu L."/>
            <person name="Li J."/>
            <person name="Huang Y."/>
            <person name="Pan J."/>
            <person name="Li M."/>
        </authorList>
    </citation>
    <scope>NUCLEOTIDE SEQUENCE [LARGE SCALE GENOMIC DNA]</scope>
    <source>
        <strain evidence="9">FT324</strain>
    </source>
</reference>
<keyword evidence="9" id="KW-1185">Reference proteome</keyword>
<evidence type="ECO:0000256" key="2">
    <source>
        <dbReference type="ARBA" id="ARBA00022714"/>
    </source>
</evidence>
<evidence type="ECO:0000256" key="4">
    <source>
        <dbReference type="ARBA" id="ARBA00023002"/>
    </source>
</evidence>
<dbReference type="PROSITE" id="PS51296">
    <property type="entry name" value="RIESKE"/>
    <property type="match status" value="1"/>
</dbReference>
<organism evidence="8 9">
    <name type="scientific">Albidovulum sediminis</name>
    <dbReference type="NCBI Taxonomy" id="3066345"/>
    <lineage>
        <taxon>Bacteria</taxon>
        <taxon>Pseudomonadati</taxon>
        <taxon>Pseudomonadota</taxon>
        <taxon>Alphaproteobacteria</taxon>
        <taxon>Rhodobacterales</taxon>
        <taxon>Paracoccaceae</taxon>
        <taxon>Albidovulum</taxon>
    </lineage>
</organism>
<dbReference type="PRINTS" id="PR00090">
    <property type="entry name" value="RNGDIOXGNASE"/>
</dbReference>
<dbReference type="PANTHER" id="PTHR43756">
    <property type="entry name" value="CHOLINE MONOOXYGENASE, CHLOROPLASTIC"/>
    <property type="match status" value="1"/>
</dbReference>
<feature type="domain" description="Rieske" evidence="7">
    <location>
        <begin position="43"/>
        <end position="150"/>
    </location>
</feature>
<dbReference type="Pfam" id="PF00355">
    <property type="entry name" value="Rieske"/>
    <property type="match status" value="1"/>
</dbReference>
<sequence>MSLHRHPDSPLLDHCPETLPAWVYRDAGWYEKERQAIWSREWVYVGRRNDLPQGTMRRIEAAGQSLILCHDRDGRVACFHNTCRHRGAELCSAHEQPLGKLITCKYHNWAYATDGRLVSTAFGTPTEDFRREDHGLFAVHVRDWNGFLYVCLAHDAPEFAPDMGVRSLDNWPMAALVTGHRMEKRLKCNWKIFWENYNECLHCPGVHPELCDMVPIYRQGIMATNEAAGWAPDMPRPASNLKDGAVTWTASGQPCGPVFPHLTAEERANGYNFVTIYPTMFIVAHVDHVRAVRLEPIGPEETLLTAEWFFPPETMAQPGFDPAEVAAFATIVMAQDAEVAEMNQRGLHSDRYERGRLMPQEFDIHRFHQWLRTRMEAAGEVIA</sequence>
<dbReference type="Pfam" id="PF00848">
    <property type="entry name" value="Ring_hydroxyl_A"/>
    <property type="match status" value="1"/>
</dbReference>
<dbReference type="Gene3D" id="3.90.380.10">
    <property type="entry name" value="Naphthalene 1,2-dioxygenase Alpha Subunit, Chain A, domain 1"/>
    <property type="match status" value="1"/>
</dbReference>
<dbReference type="CDD" id="cd03469">
    <property type="entry name" value="Rieske_RO_Alpha_N"/>
    <property type="match status" value="1"/>
</dbReference>
<evidence type="ECO:0000313" key="9">
    <source>
        <dbReference type="Proteomes" id="UP001205601"/>
    </source>
</evidence>
<keyword evidence="4" id="KW-0560">Oxidoreductase</keyword>
<evidence type="ECO:0000313" key="8">
    <source>
        <dbReference type="EMBL" id="MCT8331546.1"/>
    </source>
</evidence>
<dbReference type="Proteomes" id="UP001205601">
    <property type="component" value="Unassembled WGS sequence"/>
</dbReference>
<dbReference type="InterPro" id="IPR001663">
    <property type="entry name" value="Rng_hydr_dOase-A"/>
</dbReference>
<dbReference type="RefSeq" id="WP_261497453.1">
    <property type="nucleotide sequence ID" value="NZ_JAOCQF010000004.1"/>
</dbReference>
<keyword evidence="5" id="KW-0408">Iron</keyword>
<evidence type="ECO:0000256" key="3">
    <source>
        <dbReference type="ARBA" id="ARBA00022723"/>
    </source>
</evidence>
<evidence type="ECO:0000256" key="6">
    <source>
        <dbReference type="ARBA" id="ARBA00023014"/>
    </source>
</evidence>
<dbReference type="PANTHER" id="PTHR43756:SF5">
    <property type="entry name" value="CHOLINE MONOOXYGENASE, CHLOROPLASTIC"/>
    <property type="match status" value="1"/>
</dbReference>
<dbReference type="EMBL" id="JAOCQF010000004">
    <property type="protein sequence ID" value="MCT8331546.1"/>
    <property type="molecule type" value="Genomic_DNA"/>
</dbReference>
<accession>A0ABT2NS60</accession>
<keyword evidence="3" id="KW-0479">Metal-binding</keyword>
<dbReference type="InterPro" id="IPR015879">
    <property type="entry name" value="Ring_hydroxy_dOase_asu_C_dom"/>
</dbReference>
<proteinExistence type="predicted"/>
<dbReference type="InterPro" id="IPR017941">
    <property type="entry name" value="Rieske_2Fe-2S"/>
</dbReference>
<comment type="cofactor">
    <cofactor evidence="1">
        <name>Fe cation</name>
        <dbReference type="ChEBI" id="CHEBI:24875"/>
    </cofactor>
</comment>
<keyword evidence="2" id="KW-0001">2Fe-2S</keyword>
<dbReference type="SUPFAM" id="SSF55961">
    <property type="entry name" value="Bet v1-like"/>
    <property type="match status" value="1"/>
</dbReference>
<gene>
    <name evidence="8" type="ORF">N5I32_18675</name>
</gene>